<protein>
    <recommendedName>
        <fullName evidence="2 7">Translation initiation factor IF-2</fullName>
    </recommendedName>
</protein>
<dbReference type="PANTHER" id="PTHR43381">
    <property type="entry name" value="TRANSLATION INITIATION FACTOR IF-2-RELATED"/>
    <property type="match status" value="1"/>
</dbReference>
<dbReference type="PROSITE" id="PS51722">
    <property type="entry name" value="G_TR_2"/>
    <property type="match status" value="1"/>
</dbReference>
<evidence type="ECO:0000313" key="10">
    <source>
        <dbReference type="EMBL" id="KKR50456.1"/>
    </source>
</evidence>
<dbReference type="CDD" id="cd01887">
    <property type="entry name" value="IF2_eIF5B"/>
    <property type="match status" value="1"/>
</dbReference>
<reference evidence="10 11" key="1">
    <citation type="journal article" date="2015" name="Nature">
        <title>rRNA introns, odd ribosomes, and small enigmatic genomes across a large radiation of phyla.</title>
        <authorList>
            <person name="Brown C.T."/>
            <person name="Hug L.A."/>
            <person name="Thomas B.C."/>
            <person name="Sharon I."/>
            <person name="Castelle C.J."/>
            <person name="Singh A."/>
            <person name="Wilkins M.J."/>
            <person name="Williams K.H."/>
            <person name="Banfield J.F."/>
        </authorList>
    </citation>
    <scope>NUCLEOTIDE SEQUENCE [LARGE SCALE GENOMIC DNA]</scope>
</reference>
<dbReference type="Pfam" id="PF00009">
    <property type="entry name" value="GTP_EFTU"/>
    <property type="match status" value="1"/>
</dbReference>
<feature type="domain" description="Tr-type G" evidence="9">
    <location>
        <begin position="9"/>
        <end position="177"/>
    </location>
</feature>
<comment type="caution">
    <text evidence="10">The sequence shown here is derived from an EMBL/GenBank/DDBJ whole genome shotgun (WGS) entry which is preliminary data.</text>
</comment>
<keyword evidence="5 8" id="KW-0648">Protein biosynthesis</keyword>
<keyword evidence="6" id="KW-0342">GTP-binding</keyword>
<dbReference type="GO" id="GO:0005737">
    <property type="term" value="C:cytoplasm"/>
    <property type="evidence" value="ECO:0007669"/>
    <property type="project" value="UniProtKB-UniRule"/>
</dbReference>
<gene>
    <name evidence="10" type="ORF">UT84_C0011G0002</name>
</gene>
<dbReference type="GO" id="GO:0005525">
    <property type="term" value="F:GTP binding"/>
    <property type="evidence" value="ECO:0007669"/>
    <property type="project" value="UniProtKB-KW"/>
</dbReference>
<comment type="similarity">
    <text evidence="1 8">Belongs to the TRAFAC class translation factor GTPase superfamily. Classic translation factor GTPase family. IF-2 subfamily.</text>
</comment>
<name>A0A0G0RKP1_9BACT</name>
<dbReference type="FunFam" id="3.40.50.300:FF:000019">
    <property type="entry name" value="Translation initiation factor IF-2"/>
    <property type="match status" value="1"/>
</dbReference>
<dbReference type="InterPro" id="IPR053905">
    <property type="entry name" value="EF-G-like_DII"/>
</dbReference>
<keyword evidence="3 8" id="KW-0396">Initiation factor</keyword>
<comment type="function">
    <text evidence="8">One of the essential components for the initiation of protein synthesis. Protects formylmethionyl-tRNA from spontaneous hydrolysis and promotes its binding to the 30S ribosomal subunits. Also involved in the hydrolysis of GTP during the formation of the 70S ribosomal complex.</text>
</comment>
<evidence type="ECO:0000256" key="2">
    <source>
        <dbReference type="ARBA" id="ARBA00020675"/>
    </source>
</evidence>
<dbReference type="PANTHER" id="PTHR43381:SF4">
    <property type="entry name" value="EUKARYOTIC TRANSLATION INITIATION FACTOR 5B"/>
    <property type="match status" value="1"/>
</dbReference>
<dbReference type="SUPFAM" id="SSF52156">
    <property type="entry name" value="Initiation factor IF2/eIF5b, domain 3"/>
    <property type="match status" value="1"/>
</dbReference>
<dbReference type="SUPFAM" id="SSF52540">
    <property type="entry name" value="P-loop containing nucleoside triphosphate hydrolases"/>
    <property type="match status" value="1"/>
</dbReference>
<organism evidence="10 11">
    <name type="scientific">Candidatus Curtissbacteria bacterium GW2011_GWA1_40_16</name>
    <dbReference type="NCBI Taxonomy" id="1618405"/>
    <lineage>
        <taxon>Bacteria</taxon>
        <taxon>Candidatus Curtissiibacteriota</taxon>
    </lineage>
</organism>
<evidence type="ECO:0000256" key="1">
    <source>
        <dbReference type="ARBA" id="ARBA00007733"/>
    </source>
</evidence>
<dbReference type="Pfam" id="PF11987">
    <property type="entry name" value="IF-2"/>
    <property type="match status" value="1"/>
</dbReference>
<dbReference type="InterPro" id="IPR005225">
    <property type="entry name" value="Small_GTP-bd"/>
</dbReference>
<dbReference type="FunFam" id="3.40.50.10050:FF:000001">
    <property type="entry name" value="Translation initiation factor IF-2"/>
    <property type="match status" value="1"/>
</dbReference>
<dbReference type="InterPro" id="IPR009000">
    <property type="entry name" value="Transl_B-barrel_sf"/>
</dbReference>
<dbReference type="Proteomes" id="UP000034531">
    <property type="component" value="Unassembled WGS sequence"/>
</dbReference>
<sequence>MTNTKLENSRPPIVTLMGHVDHGKTTLLDAIRKTNVVAGEHGGITQHIGAYQIVFNGNPITFIDTPGHAAFEKMRSRGAEAADIVILVVAANDGVKPQTTEAIKHIKKAQTPIIVAITKTDLPNINIEKVKKGLQDHDVVIESYGGQVPVVEVAATKGQGINDLLEVIELLWQISPQPNLPNDPIEAVVVESYMDKNRGAVVSVIPQKGTLKIGNKIQIDGEPITIRALISDTGENIKEAPPGKPCEILGFKKAVDVGTIIRDTTVTREIHSQKSASLSEIIAKSQEVKDKFKIIVKADVLGSLEAILANLPQNVLVVSSGVGEVQASDINFAKLAHAPILAFNVKTSPSVKQQAEREGVMVRPYQIIYELISDIEDVSTGFEAAKQEKKVKSQAQIVAIFNIEGKKVAGSKVTKGKLKINDDVIIRSPGEQPKESKISSIKKYKKDVESVVAGQDCGICFSNDLDFKEGDIIESLG</sequence>
<dbReference type="Gene3D" id="3.40.50.10050">
    <property type="entry name" value="Translation initiation factor IF- 2, domain 3"/>
    <property type="match status" value="1"/>
</dbReference>
<dbReference type="SUPFAM" id="SSF50447">
    <property type="entry name" value="Translation proteins"/>
    <property type="match status" value="2"/>
</dbReference>
<dbReference type="GO" id="GO:0003924">
    <property type="term" value="F:GTPase activity"/>
    <property type="evidence" value="ECO:0007669"/>
    <property type="project" value="InterPro"/>
</dbReference>
<dbReference type="InterPro" id="IPR036925">
    <property type="entry name" value="TIF_IF2_dom3_sf"/>
</dbReference>
<accession>A0A0G0RKP1</accession>
<dbReference type="InterPro" id="IPR000178">
    <property type="entry name" value="TF_IF2_bacterial-like"/>
</dbReference>
<evidence type="ECO:0000256" key="5">
    <source>
        <dbReference type="ARBA" id="ARBA00022917"/>
    </source>
</evidence>
<proteinExistence type="inferred from homology"/>
<dbReference type="InterPro" id="IPR023115">
    <property type="entry name" value="TIF_IF2_dom3"/>
</dbReference>
<dbReference type="Gene3D" id="3.40.50.300">
    <property type="entry name" value="P-loop containing nucleotide triphosphate hydrolases"/>
    <property type="match status" value="1"/>
</dbReference>
<evidence type="ECO:0000259" key="9">
    <source>
        <dbReference type="PROSITE" id="PS51722"/>
    </source>
</evidence>
<dbReference type="GO" id="GO:0003743">
    <property type="term" value="F:translation initiation factor activity"/>
    <property type="evidence" value="ECO:0007669"/>
    <property type="project" value="UniProtKB-UniRule"/>
</dbReference>
<dbReference type="NCBIfam" id="TIGR00487">
    <property type="entry name" value="IF-2"/>
    <property type="match status" value="1"/>
</dbReference>
<dbReference type="Pfam" id="PF22042">
    <property type="entry name" value="EF-G_D2"/>
    <property type="match status" value="1"/>
</dbReference>
<dbReference type="NCBIfam" id="TIGR00231">
    <property type="entry name" value="small_GTP"/>
    <property type="match status" value="1"/>
</dbReference>
<evidence type="ECO:0000256" key="7">
    <source>
        <dbReference type="NCBIfam" id="TIGR00487"/>
    </source>
</evidence>
<evidence type="ECO:0000256" key="8">
    <source>
        <dbReference type="RuleBase" id="RU000644"/>
    </source>
</evidence>
<dbReference type="InterPro" id="IPR027417">
    <property type="entry name" value="P-loop_NTPase"/>
</dbReference>
<dbReference type="InterPro" id="IPR000795">
    <property type="entry name" value="T_Tr_GTP-bd_dom"/>
</dbReference>
<evidence type="ECO:0000313" key="11">
    <source>
        <dbReference type="Proteomes" id="UP000034531"/>
    </source>
</evidence>
<dbReference type="EMBL" id="LBYI01000011">
    <property type="protein sequence ID" value="KKR50456.1"/>
    <property type="molecule type" value="Genomic_DNA"/>
</dbReference>
<dbReference type="AlphaFoldDB" id="A0A0G0RKP1"/>
<dbReference type="InterPro" id="IPR015760">
    <property type="entry name" value="TIF_IF2"/>
</dbReference>
<evidence type="ECO:0000256" key="6">
    <source>
        <dbReference type="ARBA" id="ARBA00023134"/>
    </source>
</evidence>
<keyword evidence="4" id="KW-0547">Nucleotide-binding</keyword>
<evidence type="ECO:0000256" key="3">
    <source>
        <dbReference type="ARBA" id="ARBA00022540"/>
    </source>
</evidence>
<dbReference type="Gene3D" id="2.40.30.10">
    <property type="entry name" value="Translation factors"/>
    <property type="match status" value="2"/>
</dbReference>
<dbReference type="PATRIC" id="fig|1618405.3.peg.517"/>
<evidence type="ECO:0000256" key="4">
    <source>
        <dbReference type="ARBA" id="ARBA00022741"/>
    </source>
</evidence>